<dbReference type="Proteomes" id="UP000184233">
    <property type="component" value="Unassembled WGS sequence"/>
</dbReference>
<reference evidence="2 3" key="1">
    <citation type="submission" date="2016-09" db="EMBL/GenBank/DDBJ databases">
        <title>Genome-resolved meta-omics ties microbial dynamics to process performance in biotechnology for thiocyanate degradation.</title>
        <authorList>
            <person name="Kantor R.S."/>
            <person name="Huddy R.J."/>
            <person name="Iyer R."/>
            <person name="Thomas B.C."/>
            <person name="Brown C.T."/>
            <person name="Anantharaman K."/>
            <person name="Tringe S."/>
            <person name="Hettich R.L."/>
            <person name="Harrison S.T."/>
            <person name="Banfield J.F."/>
        </authorList>
    </citation>
    <scope>NUCLEOTIDE SEQUENCE [LARGE SCALE GENOMIC DNA]</scope>
    <source>
        <strain evidence="2">59-99</strain>
    </source>
</reference>
<accession>A0A1M3KYQ5</accession>
<dbReference type="EMBL" id="MKVH01000021">
    <property type="protein sequence ID" value="OJX57619.1"/>
    <property type="molecule type" value="Genomic_DNA"/>
</dbReference>
<dbReference type="STRING" id="1895771.BGO89_06495"/>
<gene>
    <name evidence="2" type="ORF">BGO89_06495</name>
</gene>
<evidence type="ECO:0000313" key="3">
    <source>
        <dbReference type="Proteomes" id="UP000184233"/>
    </source>
</evidence>
<evidence type="ECO:0000256" key="1">
    <source>
        <dbReference type="SAM" id="SignalP"/>
    </source>
</evidence>
<evidence type="ECO:0000313" key="2">
    <source>
        <dbReference type="EMBL" id="OJX57619.1"/>
    </source>
</evidence>
<dbReference type="PROSITE" id="PS51257">
    <property type="entry name" value="PROKAR_LIPOPROTEIN"/>
    <property type="match status" value="1"/>
</dbReference>
<keyword evidence="1" id="KW-0732">Signal</keyword>
<protein>
    <submittedName>
        <fullName evidence="2">Uncharacterized protein</fullName>
    </submittedName>
</protein>
<feature type="chain" id="PRO_5012860914" evidence="1">
    <location>
        <begin position="19"/>
        <end position="192"/>
    </location>
</feature>
<name>A0A1M3KYQ5_9BACT</name>
<dbReference type="AlphaFoldDB" id="A0A1M3KYQ5"/>
<feature type="signal peptide" evidence="1">
    <location>
        <begin position="1"/>
        <end position="18"/>
    </location>
</feature>
<comment type="caution">
    <text evidence="2">The sequence shown here is derived from an EMBL/GenBank/DDBJ whole genome shotgun (WGS) entry which is preliminary data.</text>
</comment>
<sequence>MKHLVVASVLGMTSVFCACDNAASLSTERRETVIVGSRIIRTPDIALDYEGRSYVMAHMPGSWSGEIHVDGDRVTIDLRMEVQAERQASVPAPSSLYIRCKALAADGEWHPVVGAPSDMDAETASQMGFSMQGSGTVFRIPAVNGGGDTLFLRAEPNNAERECRVSIRYHPDDLYPLATVVSEVASVFLLQY</sequence>
<organism evidence="2 3">
    <name type="scientific">Candidatus Kapaibacterium thiocyanatum</name>
    <dbReference type="NCBI Taxonomy" id="1895771"/>
    <lineage>
        <taxon>Bacteria</taxon>
        <taxon>Pseudomonadati</taxon>
        <taxon>Candidatus Kapaibacteriota</taxon>
        <taxon>Candidatus Kapaibacteriia</taxon>
        <taxon>Candidatus Kapaibacteriales</taxon>
        <taxon>Candidatus Kapaibacteriaceae</taxon>
        <taxon>Candidatus Kapaibacterium</taxon>
    </lineage>
</organism>
<proteinExistence type="predicted"/>